<name>A0A1G4I226_TRYEQ</name>
<protein>
    <recommendedName>
        <fullName evidence="3">DNA polymerase alpha subunit B</fullName>
    </recommendedName>
</protein>
<dbReference type="Pfam" id="PF04042">
    <property type="entry name" value="DNA_pol_E_B"/>
    <property type="match status" value="1"/>
</dbReference>
<evidence type="ECO:0000313" key="8">
    <source>
        <dbReference type="EMBL" id="SCU65692.1"/>
    </source>
</evidence>
<dbReference type="RefSeq" id="XP_067077252.1">
    <property type="nucleotide sequence ID" value="XM_067221151.1"/>
</dbReference>
<proteinExistence type="inferred from homology"/>
<comment type="subcellular location">
    <subcellularLocation>
        <location evidence="1">Nucleus</location>
    </subcellularLocation>
</comment>
<keyword evidence="9" id="KW-1185">Reference proteome</keyword>
<dbReference type="GO" id="GO:0005658">
    <property type="term" value="C:alpha DNA polymerase:primase complex"/>
    <property type="evidence" value="ECO:0007669"/>
    <property type="project" value="TreeGrafter"/>
</dbReference>
<feature type="compositionally biased region" description="Basic and acidic residues" evidence="6">
    <location>
        <begin position="97"/>
        <end position="111"/>
    </location>
</feature>
<dbReference type="PANTHER" id="PTHR23061:SF12">
    <property type="entry name" value="DNA POLYMERASE ALPHA SUBUNIT B"/>
    <property type="match status" value="1"/>
</dbReference>
<feature type="domain" description="DNA polymerase alpha/delta/epsilon subunit B" evidence="7">
    <location>
        <begin position="312"/>
        <end position="484"/>
    </location>
</feature>
<dbReference type="GO" id="GO:0003677">
    <property type="term" value="F:DNA binding"/>
    <property type="evidence" value="ECO:0007669"/>
    <property type="project" value="InterPro"/>
</dbReference>
<accession>A0A1G4I226</accession>
<evidence type="ECO:0000313" key="9">
    <source>
        <dbReference type="Proteomes" id="UP000195570"/>
    </source>
</evidence>
<evidence type="ECO:0000256" key="3">
    <source>
        <dbReference type="ARBA" id="ARBA00018596"/>
    </source>
</evidence>
<keyword evidence="5" id="KW-0539">Nucleus</keyword>
<dbReference type="Gene3D" id="3.60.21.60">
    <property type="match status" value="1"/>
</dbReference>
<dbReference type="PANTHER" id="PTHR23061">
    <property type="entry name" value="DNA POLYMERASE 2 ALPHA 70 KDA SUBUNIT"/>
    <property type="match status" value="1"/>
</dbReference>
<evidence type="ECO:0000256" key="4">
    <source>
        <dbReference type="ARBA" id="ARBA00022705"/>
    </source>
</evidence>
<dbReference type="EMBL" id="CZPT02000365">
    <property type="protein sequence ID" value="SCU65692.1"/>
    <property type="molecule type" value="Genomic_DNA"/>
</dbReference>
<dbReference type="InterPro" id="IPR016722">
    <property type="entry name" value="DNA_pol_alpha_bsu"/>
</dbReference>
<evidence type="ECO:0000256" key="1">
    <source>
        <dbReference type="ARBA" id="ARBA00004123"/>
    </source>
</evidence>
<comment type="caution">
    <text evidence="8">The sequence shown here is derived from an EMBL/GenBank/DDBJ whole genome shotgun (WGS) entry which is preliminary data.</text>
</comment>
<comment type="similarity">
    <text evidence="2">Belongs to the DNA polymerase alpha subunit B family.</text>
</comment>
<feature type="region of interest" description="Disordered" evidence="6">
    <location>
        <begin position="97"/>
        <end position="117"/>
    </location>
</feature>
<evidence type="ECO:0000256" key="6">
    <source>
        <dbReference type="SAM" id="MobiDB-lite"/>
    </source>
</evidence>
<dbReference type="InterPro" id="IPR007185">
    <property type="entry name" value="DNA_pol_a/d/e_bsu"/>
</dbReference>
<evidence type="ECO:0000259" key="7">
    <source>
        <dbReference type="Pfam" id="PF04042"/>
    </source>
</evidence>
<dbReference type="GO" id="GO:0006270">
    <property type="term" value="P:DNA replication initiation"/>
    <property type="evidence" value="ECO:0007669"/>
    <property type="project" value="TreeGrafter"/>
</dbReference>
<keyword evidence="4" id="KW-0235">DNA replication</keyword>
<gene>
    <name evidence="8" type="ORF">TEOVI_000572000</name>
</gene>
<dbReference type="GeneID" id="92379660"/>
<reference evidence="8" key="1">
    <citation type="submission" date="2016-09" db="EMBL/GenBank/DDBJ databases">
        <authorList>
            <person name="Hebert L."/>
            <person name="Moumen B."/>
        </authorList>
    </citation>
    <scope>NUCLEOTIDE SEQUENCE [LARGE SCALE GENOMIC DNA]</scope>
    <source>
        <strain evidence="8">OVI</strain>
    </source>
</reference>
<evidence type="ECO:0000256" key="5">
    <source>
        <dbReference type="ARBA" id="ARBA00023242"/>
    </source>
</evidence>
<evidence type="ECO:0000256" key="2">
    <source>
        <dbReference type="ARBA" id="ARBA00007299"/>
    </source>
</evidence>
<feature type="region of interest" description="Disordered" evidence="6">
    <location>
        <begin position="180"/>
        <end position="209"/>
    </location>
</feature>
<dbReference type="AlphaFoldDB" id="A0A1G4I226"/>
<dbReference type="Proteomes" id="UP000195570">
    <property type="component" value="Unassembled WGS sequence"/>
</dbReference>
<dbReference type="VEuPathDB" id="TriTrypDB:TEOVI_000572000"/>
<sequence length="648" mass="72320">MQQSTRWKAAANLDLLLGIHHPAARIVRDYTAGSQINDGGVVDARNSVNFRDTMYCNRQDYGSNTTRRRLAGYYRYMLSKINLWEADGGGVILKGEEENPTDIKQEERDDVPSLQKPNEGSLYRARGILTQLCSPLATEEELLLPWEFFPIVNVDDDDTYAAPIRAMTKDVAPTGGFLRIENEDDDDGGATGGATDASGGEGASYHRNNPHSVSRLSLYTRLTPQFTGLYSGMVVGIVGEPFKRSSSGALTAVLVRRFILPSRPQFPWGIERPIPTALSHFAIPTRIHFCSGPFPRRETGHILSSVTLNALHRGADLLIIGGPLVREFEEYEKDSLKLLQLTFDELLSSYMDTIEETMEKYYASSKNPRTRDRMKVVLVPHRDDVTQIPAIPITMYSLESTDSIWVRSNPCRIAVNGIHIGVCNDDVVGDMREKMVERWPTESGSLRRVVEALVQSRLYAPLYEFPAVKHDLQHIGALRLDFLPPNPEGRLPKEDISTSALTWDAVRLLSAASVLNTLDSDGDTKQEAKRVKQEEDDQLVYPTNFSKCGEEDSTVEWMPHLLFLPSTRPRFAFVTHQHNEEALDDPAAASGVMVVNQEVWCRRTTPRFELRVAEVTVEDSERVVCRGASEVNGVVCGVIHFTNIAAAA</sequence>
<organism evidence="8 9">
    <name type="scientific">Trypanosoma equiperdum</name>
    <dbReference type="NCBI Taxonomy" id="5694"/>
    <lineage>
        <taxon>Eukaryota</taxon>
        <taxon>Discoba</taxon>
        <taxon>Euglenozoa</taxon>
        <taxon>Kinetoplastea</taxon>
        <taxon>Metakinetoplastina</taxon>
        <taxon>Trypanosomatida</taxon>
        <taxon>Trypanosomatidae</taxon>
        <taxon>Trypanosoma</taxon>
    </lineage>
</organism>